<dbReference type="Proteomes" id="UP001381693">
    <property type="component" value="Unassembled WGS sequence"/>
</dbReference>
<evidence type="ECO:0008006" key="5">
    <source>
        <dbReference type="Google" id="ProtNLM"/>
    </source>
</evidence>
<evidence type="ECO:0000256" key="1">
    <source>
        <dbReference type="SAM" id="MobiDB-lite"/>
    </source>
</evidence>
<dbReference type="SUPFAM" id="SSF81321">
    <property type="entry name" value="Family A G protein-coupled receptor-like"/>
    <property type="match status" value="1"/>
</dbReference>
<accession>A0AAN8WR71</accession>
<keyword evidence="2" id="KW-0812">Transmembrane</keyword>
<dbReference type="EMBL" id="JAXCGZ010020980">
    <property type="protein sequence ID" value="KAK7063006.1"/>
    <property type="molecule type" value="Genomic_DNA"/>
</dbReference>
<keyword evidence="2" id="KW-0472">Membrane</keyword>
<comment type="caution">
    <text evidence="3">The sequence shown here is derived from an EMBL/GenBank/DDBJ whole genome shotgun (WGS) entry which is preliminary data.</text>
</comment>
<feature type="compositionally biased region" description="Low complexity" evidence="1">
    <location>
        <begin position="11"/>
        <end position="24"/>
    </location>
</feature>
<keyword evidence="2" id="KW-1133">Transmembrane helix</keyword>
<dbReference type="Gene3D" id="1.20.1070.10">
    <property type="entry name" value="Rhodopsin 7-helix transmembrane proteins"/>
    <property type="match status" value="1"/>
</dbReference>
<gene>
    <name evidence="3" type="ORF">SK128_013949</name>
</gene>
<name>A0AAN8WR71_HALRR</name>
<protein>
    <recommendedName>
        <fullName evidence="5">G-protein coupled receptors family 1 profile domain-containing protein</fullName>
    </recommendedName>
</protein>
<evidence type="ECO:0000313" key="4">
    <source>
        <dbReference type="Proteomes" id="UP001381693"/>
    </source>
</evidence>
<evidence type="ECO:0000256" key="2">
    <source>
        <dbReference type="SAM" id="Phobius"/>
    </source>
</evidence>
<reference evidence="3 4" key="1">
    <citation type="submission" date="2023-11" db="EMBL/GenBank/DDBJ databases">
        <title>Halocaridina rubra genome assembly.</title>
        <authorList>
            <person name="Smith C."/>
        </authorList>
    </citation>
    <scope>NUCLEOTIDE SEQUENCE [LARGE SCALE GENOMIC DNA]</scope>
    <source>
        <strain evidence="3">EP-1</strain>
        <tissue evidence="3">Whole</tissue>
    </source>
</reference>
<proteinExistence type="predicted"/>
<sequence length="222" mass="24724">MLLTPQHLLCTTPSSQTSATSPTSDNYHLNVSGGAGNISTLTVSTGRAHPGGLGLRNGRLGGNSDSAYNSLNSLCVPYMANRSRTPSPSVGRHLQQHQPHPKKQREKSEDVKKARKQVIKMLIVVVVLFLLCWGPTIIMEICINLGFQKFDQNFRRSMRRMMTTTCQPCVRKVPRRGCCPPQRPLQTNLLNRMVTRTTVTTYSSYSPEVMARHTHMETVSAM</sequence>
<organism evidence="3 4">
    <name type="scientific">Halocaridina rubra</name>
    <name type="common">Hawaiian red shrimp</name>
    <dbReference type="NCBI Taxonomy" id="373956"/>
    <lineage>
        <taxon>Eukaryota</taxon>
        <taxon>Metazoa</taxon>
        <taxon>Ecdysozoa</taxon>
        <taxon>Arthropoda</taxon>
        <taxon>Crustacea</taxon>
        <taxon>Multicrustacea</taxon>
        <taxon>Malacostraca</taxon>
        <taxon>Eumalacostraca</taxon>
        <taxon>Eucarida</taxon>
        <taxon>Decapoda</taxon>
        <taxon>Pleocyemata</taxon>
        <taxon>Caridea</taxon>
        <taxon>Atyoidea</taxon>
        <taxon>Atyidae</taxon>
        <taxon>Halocaridina</taxon>
    </lineage>
</organism>
<evidence type="ECO:0000313" key="3">
    <source>
        <dbReference type="EMBL" id="KAK7063006.1"/>
    </source>
</evidence>
<feature type="region of interest" description="Disordered" evidence="1">
    <location>
        <begin position="82"/>
        <end position="112"/>
    </location>
</feature>
<keyword evidence="4" id="KW-1185">Reference proteome</keyword>
<feature type="region of interest" description="Disordered" evidence="1">
    <location>
        <begin position="1"/>
        <end position="31"/>
    </location>
</feature>
<dbReference type="AlphaFoldDB" id="A0AAN8WR71"/>
<feature type="transmembrane region" description="Helical" evidence="2">
    <location>
        <begin position="122"/>
        <end position="147"/>
    </location>
</feature>